<dbReference type="Gene3D" id="1.20.1280.50">
    <property type="match status" value="1"/>
</dbReference>
<accession>A0A835Y6R7</accession>
<sequence>MHGVKNRQVSKSGAGGQRLDDDSTCPHGSGAAATGFGSLPVDCLEKVFSSLPAADLMSAARVCRSTSCVANRPRVWSELISRTFASEEMPQDMSFLETGTAPQLRAAFRKLQLQRPALLSDAPRTSDILEEPGSRFRRVLHIDGRRDLNFTTCFTDVPPGDYAVLVRLQLQPGYVRRYCNFRAVFGRPSSSLAAKSTRKLAARRSEAISTRITLAGRLAALRSAMGKSKGEDKRGSAGGVDEAASGRGGQRFGAGGLGVGPQPQNLIVGRNKPQQQGQGEEREAQAAAAAAASGAVATAAFPEIEPATAPPQPPPPMPEQHAPQRAPTDTAAPKRDRASASGPRYVSRWLRPLWGSHDCAWHQLDPRGPLGEGAWRTLEMGSVTVRRLADVHLHQVMSQLPPVGAAQAAAAMPPGETRWRGVLVDYVELVPVKQCGLLEGLLPRCLAPRALAVPPAAAGQAPGAAVVHVPTL</sequence>
<dbReference type="Proteomes" id="UP000612055">
    <property type="component" value="Unassembled WGS sequence"/>
</dbReference>
<feature type="region of interest" description="Disordered" evidence="1">
    <location>
        <begin position="305"/>
        <end position="342"/>
    </location>
</feature>
<reference evidence="3" key="1">
    <citation type="journal article" date="2020" name="bioRxiv">
        <title>Comparative genomics of Chlamydomonas.</title>
        <authorList>
            <person name="Craig R.J."/>
            <person name="Hasan A.R."/>
            <person name="Ness R.W."/>
            <person name="Keightley P.D."/>
        </authorList>
    </citation>
    <scope>NUCLEOTIDE SEQUENCE</scope>
    <source>
        <strain evidence="3">CCAP 11/70</strain>
    </source>
</reference>
<dbReference type="InterPro" id="IPR036047">
    <property type="entry name" value="F-box-like_dom_sf"/>
</dbReference>
<organism evidence="3 4">
    <name type="scientific">Edaphochlamys debaryana</name>
    <dbReference type="NCBI Taxonomy" id="47281"/>
    <lineage>
        <taxon>Eukaryota</taxon>
        <taxon>Viridiplantae</taxon>
        <taxon>Chlorophyta</taxon>
        <taxon>core chlorophytes</taxon>
        <taxon>Chlorophyceae</taxon>
        <taxon>CS clade</taxon>
        <taxon>Chlamydomonadales</taxon>
        <taxon>Chlamydomonadales incertae sedis</taxon>
        <taxon>Edaphochlamys</taxon>
    </lineage>
</organism>
<evidence type="ECO:0000313" key="3">
    <source>
        <dbReference type="EMBL" id="KAG2497071.1"/>
    </source>
</evidence>
<dbReference type="SMART" id="SM00256">
    <property type="entry name" value="FBOX"/>
    <property type="match status" value="1"/>
</dbReference>
<dbReference type="InterPro" id="IPR001810">
    <property type="entry name" value="F-box_dom"/>
</dbReference>
<dbReference type="Pfam" id="PF12937">
    <property type="entry name" value="F-box-like"/>
    <property type="match status" value="1"/>
</dbReference>
<gene>
    <name evidence="3" type="ORF">HYH03_005067</name>
</gene>
<name>A0A835Y6R7_9CHLO</name>
<proteinExistence type="predicted"/>
<dbReference type="EMBL" id="JAEHOE010000016">
    <property type="protein sequence ID" value="KAG2497071.1"/>
    <property type="molecule type" value="Genomic_DNA"/>
</dbReference>
<feature type="region of interest" description="Disordered" evidence="1">
    <location>
        <begin position="1"/>
        <end position="29"/>
    </location>
</feature>
<dbReference type="OrthoDB" id="9970274at2759"/>
<dbReference type="PROSITE" id="PS50181">
    <property type="entry name" value="FBOX"/>
    <property type="match status" value="1"/>
</dbReference>
<evidence type="ECO:0000313" key="4">
    <source>
        <dbReference type="Proteomes" id="UP000612055"/>
    </source>
</evidence>
<feature type="compositionally biased region" description="Pro residues" evidence="1">
    <location>
        <begin position="308"/>
        <end position="318"/>
    </location>
</feature>
<keyword evidence="4" id="KW-1185">Reference proteome</keyword>
<feature type="region of interest" description="Disordered" evidence="1">
    <location>
        <begin position="224"/>
        <end position="291"/>
    </location>
</feature>
<dbReference type="AlphaFoldDB" id="A0A835Y6R7"/>
<evidence type="ECO:0000256" key="1">
    <source>
        <dbReference type="SAM" id="MobiDB-lite"/>
    </source>
</evidence>
<comment type="caution">
    <text evidence="3">The sequence shown here is derived from an EMBL/GenBank/DDBJ whole genome shotgun (WGS) entry which is preliminary data.</text>
</comment>
<feature type="compositionally biased region" description="Gly residues" evidence="1">
    <location>
        <begin position="246"/>
        <end position="259"/>
    </location>
</feature>
<evidence type="ECO:0000259" key="2">
    <source>
        <dbReference type="PROSITE" id="PS50181"/>
    </source>
</evidence>
<dbReference type="SUPFAM" id="SSF81383">
    <property type="entry name" value="F-box domain"/>
    <property type="match status" value="1"/>
</dbReference>
<feature type="domain" description="F-box" evidence="2">
    <location>
        <begin position="33"/>
        <end position="79"/>
    </location>
</feature>
<protein>
    <recommendedName>
        <fullName evidence="2">F-box domain-containing protein</fullName>
    </recommendedName>
</protein>